<gene>
    <name evidence="2" type="ORF">PCOR1329_LOCUS19647</name>
</gene>
<sequence>MLLAQSGTRGADGTQAGSAAPPRPRRVVAYTGAGISTAAGVDDYASGPRSRALQGCPKSLQDQDGTAGSRHLDAARENPPTSRSRRCVIACSPPATTRVCSTGGCSRTTTGFPRRRASRSTRSTRSTALGTIPATQLSP</sequence>
<protein>
    <recommendedName>
        <fullName evidence="4">Deacetylase sirtuin-type domain-containing protein</fullName>
    </recommendedName>
</protein>
<evidence type="ECO:0000313" key="2">
    <source>
        <dbReference type="EMBL" id="CAK0816876.1"/>
    </source>
</evidence>
<evidence type="ECO:0000313" key="3">
    <source>
        <dbReference type="Proteomes" id="UP001189429"/>
    </source>
</evidence>
<evidence type="ECO:0008006" key="4">
    <source>
        <dbReference type="Google" id="ProtNLM"/>
    </source>
</evidence>
<dbReference type="InterPro" id="IPR029035">
    <property type="entry name" value="DHS-like_NAD/FAD-binding_dom"/>
</dbReference>
<name>A0ABN9RD08_9DINO</name>
<keyword evidence="3" id="KW-1185">Reference proteome</keyword>
<dbReference type="Proteomes" id="UP001189429">
    <property type="component" value="Unassembled WGS sequence"/>
</dbReference>
<comment type="caution">
    <text evidence="2">The sequence shown here is derived from an EMBL/GenBank/DDBJ whole genome shotgun (WGS) entry which is preliminary data.</text>
</comment>
<feature type="compositionally biased region" description="Low complexity" evidence="1">
    <location>
        <begin position="100"/>
        <end position="111"/>
    </location>
</feature>
<dbReference type="EMBL" id="CAUYUJ010006298">
    <property type="protein sequence ID" value="CAK0816876.1"/>
    <property type="molecule type" value="Genomic_DNA"/>
</dbReference>
<accession>A0ABN9RD08</accession>
<feature type="region of interest" description="Disordered" evidence="1">
    <location>
        <begin position="38"/>
        <end position="85"/>
    </location>
</feature>
<dbReference type="SUPFAM" id="SSF52467">
    <property type="entry name" value="DHS-like NAD/FAD-binding domain"/>
    <property type="match status" value="1"/>
</dbReference>
<feature type="region of interest" description="Disordered" evidence="1">
    <location>
        <begin position="1"/>
        <end position="25"/>
    </location>
</feature>
<proteinExistence type="predicted"/>
<evidence type="ECO:0000256" key="1">
    <source>
        <dbReference type="SAM" id="MobiDB-lite"/>
    </source>
</evidence>
<organism evidence="2 3">
    <name type="scientific">Prorocentrum cordatum</name>
    <dbReference type="NCBI Taxonomy" id="2364126"/>
    <lineage>
        <taxon>Eukaryota</taxon>
        <taxon>Sar</taxon>
        <taxon>Alveolata</taxon>
        <taxon>Dinophyceae</taxon>
        <taxon>Prorocentrales</taxon>
        <taxon>Prorocentraceae</taxon>
        <taxon>Prorocentrum</taxon>
    </lineage>
</organism>
<feature type="region of interest" description="Disordered" evidence="1">
    <location>
        <begin position="100"/>
        <end position="139"/>
    </location>
</feature>
<reference evidence="2" key="1">
    <citation type="submission" date="2023-10" db="EMBL/GenBank/DDBJ databases">
        <authorList>
            <person name="Chen Y."/>
            <person name="Shah S."/>
            <person name="Dougan E. K."/>
            <person name="Thang M."/>
            <person name="Chan C."/>
        </authorList>
    </citation>
    <scope>NUCLEOTIDE SEQUENCE [LARGE SCALE GENOMIC DNA]</scope>
</reference>